<gene>
    <name evidence="1" type="ORF">PtoMrB4_28280</name>
</gene>
<evidence type="ECO:0000313" key="2">
    <source>
        <dbReference type="Proteomes" id="UP000501237"/>
    </source>
</evidence>
<dbReference type="Proteomes" id="UP000501237">
    <property type="component" value="Chromosome"/>
</dbReference>
<dbReference type="KEGG" id="poj:PtoMrB4_28280"/>
<dbReference type="GeneID" id="57398046"/>
<dbReference type="RefSeq" id="WP_172433666.1">
    <property type="nucleotide sequence ID" value="NZ_AP022642.1"/>
</dbReference>
<reference evidence="1 2" key="1">
    <citation type="journal article" date="2020" name="Microbiol. Resour. Announc.">
        <title>Complete genome sequence of Pseudomonas otitidis strain MrB4, isolated from Lake Biwa in Japan.</title>
        <authorList>
            <person name="Miyazaki K."/>
            <person name="Hase E."/>
            <person name="Maruya T."/>
        </authorList>
    </citation>
    <scope>NUCLEOTIDE SEQUENCE [LARGE SCALE GENOMIC DNA]</scope>
    <source>
        <strain evidence="1 2">MrB4</strain>
    </source>
</reference>
<proteinExistence type="predicted"/>
<sequence>MLGCKKLDLYRSMVTVGNPSFLSLQKIRDHGLARALYDSIIKKVAIVANNIQSDQAGIRRHQIFDTYVSDEKRIVSYNLGMAFAKLYSEKLLGIPNLVHIEFLKKQNAVTFVQQAGGKRPKEPDLVGQTIDGNWHIFEAKGVSSSVSQLNGKITEAKSQIQQVSTIHGMPPSTGSACATYIGRDRIITYLEDPPSDGDKKIEINVEKFIDAYYAPFLIANETLGLRFRTERIDGVDVDFYDLSDANRKLSIGLEREVLESIRSKKYDLPQSITSRLKEHYLAGEGQDRYSVGLDGFVVGYTDH</sequence>
<dbReference type="EMBL" id="AP022642">
    <property type="protein sequence ID" value="BCA28851.1"/>
    <property type="molecule type" value="Genomic_DNA"/>
</dbReference>
<organism evidence="1 2">
    <name type="scientific">Metapseudomonas otitidis</name>
    <dbReference type="NCBI Taxonomy" id="319939"/>
    <lineage>
        <taxon>Bacteria</taxon>
        <taxon>Pseudomonadati</taxon>
        <taxon>Pseudomonadota</taxon>
        <taxon>Gammaproteobacteria</taxon>
        <taxon>Pseudomonadales</taxon>
        <taxon>Pseudomonadaceae</taxon>
        <taxon>Metapseudomonas</taxon>
    </lineage>
</organism>
<dbReference type="AlphaFoldDB" id="A0A679GD27"/>
<accession>A0A679GD27</accession>
<protein>
    <submittedName>
        <fullName evidence="1">Uncharacterized protein</fullName>
    </submittedName>
</protein>
<evidence type="ECO:0000313" key="1">
    <source>
        <dbReference type="EMBL" id="BCA28851.1"/>
    </source>
</evidence>
<name>A0A679GD27_9GAMM</name>